<keyword evidence="6" id="KW-1185">Reference proteome</keyword>
<keyword evidence="2" id="KW-0472">Membrane</keyword>
<dbReference type="InterPro" id="IPR023996">
    <property type="entry name" value="TonB-dep_OMP_SusC/RagA"/>
</dbReference>
<comment type="caution">
    <text evidence="5">The sequence shown here is derived from an EMBL/GenBank/DDBJ whole genome shotgun (WGS) entry which is preliminary data.</text>
</comment>
<dbReference type="Pfam" id="PF07715">
    <property type="entry name" value="Plug"/>
    <property type="match status" value="1"/>
</dbReference>
<keyword evidence="5" id="KW-0675">Receptor</keyword>
<dbReference type="NCBIfam" id="TIGR04056">
    <property type="entry name" value="OMP_RagA_SusC"/>
    <property type="match status" value="1"/>
</dbReference>
<dbReference type="SUPFAM" id="SSF56935">
    <property type="entry name" value="Porins"/>
    <property type="match status" value="1"/>
</dbReference>
<keyword evidence="2" id="KW-0813">Transport</keyword>
<keyword evidence="2" id="KW-0812">Transmembrane</keyword>
<organism evidence="5 6">
    <name type="scientific">Danxiaibacter flavus</name>
    <dbReference type="NCBI Taxonomy" id="3049108"/>
    <lineage>
        <taxon>Bacteria</taxon>
        <taxon>Pseudomonadati</taxon>
        <taxon>Bacteroidota</taxon>
        <taxon>Chitinophagia</taxon>
        <taxon>Chitinophagales</taxon>
        <taxon>Chitinophagaceae</taxon>
        <taxon>Danxiaibacter</taxon>
    </lineage>
</organism>
<feature type="domain" description="TonB-dependent receptor plug" evidence="4">
    <location>
        <begin position="126"/>
        <end position="233"/>
    </location>
</feature>
<keyword evidence="1 3" id="KW-0732">Signal</keyword>
<dbReference type="InterPro" id="IPR037066">
    <property type="entry name" value="Plug_dom_sf"/>
</dbReference>
<dbReference type="PANTHER" id="PTHR30069">
    <property type="entry name" value="TONB-DEPENDENT OUTER MEMBRANE RECEPTOR"/>
    <property type="match status" value="1"/>
</dbReference>
<dbReference type="InterPro" id="IPR008969">
    <property type="entry name" value="CarboxyPept-like_regulatory"/>
</dbReference>
<protein>
    <submittedName>
        <fullName evidence="5">TonB-dependent receptor</fullName>
    </submittedName>
</protein>
<feature type="signal peptide" evidence="3">
    <location>
        <begin position="1"/>
        <end position="26"/>
    </location>
</feature>
<evidence type="ECO:0000256" key="3">
    <source>
        <dbReference type="SAM" id="SignalP"/>
    </source>
</evidence>
<dbReference type="InterPro" id="IPR023997">
    <property type="entry name" value="TonB-dep_OMP_SusC/RagA_CS"/>
</dbReference>
<dbReference type="PANTHER" id="PTHR30069:SF29">
    <property type="entry name" value="HEMOGLOBIN AND HEMOGLOBIN-HAPTOGLOBIN-BINDING PROTEIN 1-RELATED"/>
    <property type="match status" value="1"/>
</dbReference>
<dbReference type="InterPro" id="IPR012910">
    <property type="entry name" value="Plug_dom"/>
</dbReference>
<dbReference type="Pfam" id="PF13715">
    <property type="entry name" value="CarbopepD_reg_2"/>
    <property type="match status" value="1"/>
</dbReference>
<dbReference type="Proteomes" id="UP001560573">
    <property type="component" value="Unassembled WGS sequence"/>
</dbReference>
<dbReference type="Gene3D" id="2.170.130.10">
    <property type="entry name" value="TonB-dependent receptor, plug domain"/>
    <property type="match status" value="1"/>
</dbReference>
<evidence type="ECO:0000313" key="5">
    <source>
        <dbReference type="EMBL" id="MEX6688822.1"/>
    </source>
</evidence>
<dbReference type="InterPro" id="IPR039426">
    <property type="entry name" value="TonB-dep_rcpt-like"/>
</dbReference>
<name>A0ABV3ZG52_9BACT</name>
<feature type="chain" id="PRO_5045925413" evidence="3">
    <location>
        <begin position="27"/>
        <end position="1032"/>
    </location>
</feature>
<evidence type="ECO:0000259" key="4">
    <source>
        <dbReference type="Pfam" id="PF07715"/>
    </source>
</evidence>
<proteinExistence type="inferred from homology"/>
<dbReference type="SUPFAM" id="SSF49464">
    <property type="entry name" value="Carboxypeptidase regulatory domain-like"/>
    <property type="match status" value="1"/>
</dbReference>
<gene>
    <name evidence="5" type="ORF">QTN47_15045</name>
</gene>
<evidence type="ECO:0000256" key="1">
    <source>
        <dbReference type="ARBA" id="ARBA00022729"/>
    </source>
</evidence>
<evidence type="ECO:0000256" key="2">
    <source>
        <dbReference type="PROSITE-ProRule" id="PRU01360"/>
    </source>
</evidence>
<dbReference type="PROSITE" id="PS52016">
    <property type="entry name" value="TONB_DEPENDENT_REC_3"/>
    <property type="match status" value="1"/>
</dbReference>
<sequence>MKTKHCRNRHLLVTIMLLFLVAQCPALLWAQTRTVQGNVVNEKGQPMPDVSVAVKGKSEGAITDVSGNFSIQLNAHNQVLVFSYVGYQSQEINLSDSSGDLHIAMSTRAEGGLNEIVVIGYGTKKKSSLTGSVATISGAEMSKSPVAALSNSLAGSLPGLVVNTRSGEPGADQGTINIRGIGTLGDNSPLIVIDGIPDRQGGLDRINPNDIATLTVLKDASAAIYGARAANGVILITTKRGAAGKTSLTFSTNESFTQPTRVPKLLNSYEYAIATNEYYNYIGQQPFFTDDDIQKFKDGSDPLGHPNTDWWNDVMRNWAFQTNNNISISGGSGKVNYFVSGQYLRQNSMYKGGADYYENKNGRANLDIQATNSFKINVDVLYRHEFKQGNSYGTGGIFHELWTAYPYLVSQYPDGKVGVGISGTPDNALLYTVNGALGYVNNSYDFLQTKTGFSWDLSSITKGLRLEGYYAYDLYNYNNKTFNATPPPAYAYDQSGDSLKQVNSTRTPNLTLNQQRQPNELYNIKIGYTKRFGLHALDVFAAYEQMKQTSTTLSAYRTGFIGNTVQELNAGSTIGATNNSGTDVFSRQNYIGRVSYGYDDKYLIDVNLRYDGSSIFAPGRRFGFFPGFSAAWRVSREAFFKSGVITDLKLRGSYGTLGNDRVAPYQYLQTYTLQAGQNGTYLANGYFYGSDYTQYAGFNLGPSPNPYITWERAANANIGVDMQLWHRLSVTVDVFRSMRSDILRPNTAVVPAYSGLVLPDVNFGKVLNRGIEVAMEYRKPVNKSFSYYVSGNFTYVANKIINIAEASSVPAYQKSTGYPSSAYLLYDAIGLYQNQDQIEKTPHPVGAKPGDIQYKDINGDGKIDGLDQIRITQSPVPQIVYGATMGATYKNFDVTVFFSGQAAAKAILMPNGLNMAEEFFTGRWQKEGDNKYPVNFNGPTNARFGSNAWSSTFWLRNNAFLRLKNVQIGYNIPTQLLAKAKIQALRIYVSGNNLFSIDKFGPSYDPESAPASSSGLGYPVQRVINVGLNLSF</sequence>
<reference evidence="5 6" key="1">
    <citation type="submission" date="2023-07" db="EMBL/GenBank/DDBJ databases">
        <authorList>
            <person name="Lian W.-H."/>
        </authorList>
    </citation>
    <scope>NUCLEOTIDE SEQUENCE [LARGE SCALE GENOMIC DNA]</scope>
    <source>
        <strain evidence="5 6">SYSU DXS3180</strain>
    </source>
</reference>
<comment type="subcellular location">
    <subcellularLocation>
        <location evidence="2">Cell outer membrane</location>
        <topology evidence="2">Multi-pass membrane protein</topology>
    </subcellularLocation>
</comment>
<dbReference type="Gene3D" id="2.60.40.1120">
    <property type="entry name" value="Carboxypeptidase-like, regulatory domain"/>
    <property type="match status" value="1"/>
</dbReference>
<dbReference type="EMBL" id="JAULBC010000005">
    <property type="protein sequence ID" value="MEX6688822.1"/>
    <property type="molecule type" value="Genomic_DNA"/>
</dbReference>
<evidence type="ECO:0000313" key="6">
    <source>
        <dbReference type="Proteomes" id="UP001560573"/>
    </source>
</evidence>
<accession>A0ABV3ZG52</accession>
<dbReference type="NCBIfam" id="TIGR04057">
    <property type="entry name" value="SusC_RagA_signa"/>
    <property type="match status" value="1"/>
</dbReference>
<keyword evidence="2" id="KW-1134">Transmembrane beta strand</keyword>
<dbReference type="RefSeq" id="WP_369330232.1">
    <property type="nucleotide sequence ID" value="NZ_JAULBC010000005.1"/>
</dbReference>
<comment type="similarity">
    <text evidence="2">Belongs to the TonB-dependent receptor family.</text>
</comment>
<keyword evidence="2" id="KW-0998">Cell outer membrane</keyword>